<dbReference type="Pfam" id="PF00167">
    <property type="entry name" value="FGF"/>
    <property type="match status" value="1"/>
</dbReference>
<dbReference type="GO" id="GO:0005576">
    <property type="term" value="C:extracellular region"/>
    <property type="evidence" value="ECO:0007669"/>
    <property type="project" value="UniProtKB-SubCell"/>
</dbReference>
<reference evidence="6" key="1">
    <citation type="journal article" date="2020" name="BMC Genomics">
        <title>Comparative genomic analysis of eutherian fibroblast growth factor genes.</title>
        <authorList>
            <person name="Premzl M."/>
        </authorList>
    </citation>
    <scope>NUCLEOTIDE SEQUENCE</scope>
</reference>
<dbReference type="SUPFAM" id="SSF50353">
    <property type="entry name" value="Cytokine"/>
    <property type="match status" value="1"/>
</dbReference>
<protein>
    <recommendedName>
        <fullName evidence="5">Fibroblast growth factor</fullName>
        <shortName evidence="5">FGF</shortName>
    </recommendedName>
</protein>
<comment type="subcellular location">
    <subcellularLocation>
        <location evidence="1">Secreted</location>
    </subcellularLocation>
</comment>
<dbReference type="CDD" id="cd23320">
    <property type="entry name" value="beta-trefoil_FGF10"/>
    <property type="match status" value="1"/>
</dbReference>
<sequence>MLVHSLLARSVPRGSYPEATTSSCLSASQQVLPFQYVPSDETISSAESFSTMWKWILTHCASAFPHLPGCCCCFLLLFLVSSFPVTCQALGQDMVSQEATNCSSSSSSFSSPSSAGRHVRSYNHLQGDVRWRRLFSFTKYFLTIEKNGKVSGTKNEDCPYSVLEITSVEIGVVAVKAINSNYYLAMNKKGKLYGSKEFNNDCKLKERIEENGYNTYASFNWQHNGRQMYVALNGKGAPRRGQKTRRKNTSAHFLPMTIQT</sequence>
<evidence type="ECO:0000313" key="6">
    <source>
        <dbReference type="EMBL" id="VDK10938.1"/>
    </source>
</evidence>
<evidence type="ECO:0000256" key="2">
    <source>
        <dbReference type="ARBA" id="ARBA00007936"/>
    </source>
</evidence>
<evidence type="ECO:0000256" key="1">
    <source>
        <dbReference type="ARBA" id="ARBA00004613"/>
    </source>
</evidence>
<comment type="similarity">
    <text evidence="2 5">Belongs to the heparin-binding growth factors family.</text>
</comment>
<dbReference type="InterPro" id="IPR008996">
    <property type="entry name" value="IL1/FGF"/>
</dbReference>
<gene>
    <name evidence="6" type="primary">Fgf5a</name>
</gene>
<dbReference type="InterPro" id="IPR002209">
    <property type="entry name" value="Fibroblast_GF_fam"/>
</dbReference>
<dbReference type="PRINTS" id="PR00263">
    <property type="entry name" value="HBGFFGF"/>
</dbReference>
<evidence type="ECO:0000256" key="5">
    <source>
        <dbReference type="RuleBase" id="RU049442"/>
    </source>
</evidence>
<keyword evidence="4" id="KW-0339">Growth factor</keyword>
<dbReference type="PANTHER" id="PTHR11486">
    <property type="entry name" value="FIBROBLAST GROWTH FACTOR"/>
    <property type="match status" value="1"/>
</dbReference>
<dbReference type="EMBL" id="LR130358">
    <property type="protein sequence ID" value="VDK10938.1"/>
    <property type="molecule type" value="Genomic_DNA"/>
</dbReference>
<dbReference type="SMART" id="SM00442">
    <property type="entry name" value="FGF"/>
    <property type="match status" value="1"/>
</dbReference>
<evidence type="ECO:0000256" key="4">
    <source>
        <dbReference type="ARBA" id="ARBA00023030"/>
    </source>
</evidence>
<dbReference type="AlphaFoldDB" id="A0A7U3JW48"/>
<name>A0A7U3JW48_MOUSE</name>
<proteinExistence type="inferred from homology"/>
<accession>A0A7U3JW48</accession>
<dbReference type="GO" id="GO:0008083">
    <property type="term" value="F:growth factor activity"/>
    <property type="evidence" value="ECO:0007669"/>
    <property type="project" value="UniProtKB-KW"/>
</dbReference>
<dbReference type="Gene3D" id="2.80.10.50">
    <property type="match status" value="1"/>
</dbReference>
<evidence type="ECO:0000256" key="3">
    <source>
        <dbReference type="ARBA" id="ARBA00022525"/>
    </source>
</evidence>
<dbReference type="PRINTS" id="PR00262">
    <property type="entry name" value="IL1HBGF"/>
</dbReference>
<organism evidence="6">
    <name type="scientific">Mus musculus</name>
    <name type="common">Mouse</name>
    <dbReference type="NCBI Taxonomy" id="10090"/>
    <lineage>
        <taxon>Eukaryota</taxon>
        <taxon>Metazoa</taxon>
        <taxon>Chordata</taxon>
        <taxon>Craniata</taxon>
        <taxon>Vertebrata</taxon>
        <taxon>Euteleostomi</taxon>
        <taxon>Mammalia</taxon>
        <taxon>Eutheria</taxon>
        <taxon>Euarchontoglires</taxon>
        <taxon>Glires</taxon>
        <taxon>Rodentia</taxon>
        <taxon>Myomorpha</taxon>
        <taxon>Muroidea</taxon>
        <taxon>Muridae</taxon>
        <taxon>Murinae</taxon>
        <taxon>Mus</taxon>
        <taxon>Mus</taxon>
    </lineage>
</organism>
<dbReference type="FunFam" id="2.80.10.50:FF:000004">
    <property type="entry name" value="Fibroblast growth factor"/>
    <property type="match status" value="1"/>
</dbReference>
<keyword evidence="3" id="KW-0964">Secreted</keyword>
<dbReference type="PROSITE" id="PS00247">
    <property type="entry name" value="HBGF_FGF"/>
    <property type="match status" value="1"/>
</dbReference>